<dbReference type="EMBL" id="AECV01000064">
    <property type="protein sequence ID" value="EFW28642.1"/>
    <property type="molecule type" value="Genomic_DNA"/>
</dbReference>
<reference evidence="2 3" key="1">
    <citation type="submission" date="2010-08" db="EMBL/GenBank/DDBJ databases">
        <authorList>
            <person name="Weinstock G."/>
            <person name="Sodergren E."/>
            <person name="Clifton S."/>
            <person name="Fulton L."/>
            <person name="Fulton B."/>
            <person name="Courtney L."/>
            <person name="Fronick C."/>
            <person name="Harrison M."/>
            <person name="Strong C."/>
            <person name="Farmer C."/>
            <person name="Delahaunty K."/>
            <person name="Markovic C."/>
            <person name="Hall O."/>
            <person name="Minx P."/>
            <person name="Tomlinson C."/>
            <person name="Mitreva M."/>
            <person name="Hou S."/>
            <person name="Chen J."/>
            <person name="Wollam A."/>
            <person name="Pepin K.H."/>
            <person name="Johnson M."/>
            <person name="Bhonagiri V."/>
            <person name="Zhang X."/>
            <person name="Suruliraj S."/>
            <person name="Warren W."/>
            <person name="Chinwalla A."/>
            <person name="Mardis E.R."/>
            <person name="Wilson R.K."/>
        </authorList>
    </citation>
    <scope>NUCLEOTIDE SEQUENCE [LARGE SCALE GENOMIC DNA]</scope>
    <source>
        <strain evidence="2 3">F0399</strain>
    </source>
</reference>
<gene>
    <name evidence="2" type="ORF">HMPREF9555_02246</name>
</gene>
<dbReference type="HOGENOM" id="CLU_3122536_0_0_9"/>
<dbReference type="STRING" id="749551.HMPREF9555_02246"/>
<keyword evidence="1" id="KW-1133">Transmembrane helix</keyword>
<feature type="transmembrane region" description="Helical" evidence="1">
    <location>
        <begin position="23"/>
        <end position="44"/>
    </location>
</feature>
<sequence length="50" mass="5543">MQKLRELLALCFSFRGTIAPKPYVIGSLIVMALFALMTVSGYVCSKRCSQ</sequence>
<comment type="caution">
    <text evidence="2">The sequence shown here is derived from an EMBL/GenBank/DDBJ whole genome shotgun (WGS) entry which is preliminary data.</text>
</comment>
<name>E7N5F0_9FIRM</name>
<accession>E7N5F0</accession>
<evidence type="ECO:0000313" key="2">
    <source>
        <dbReference type="EMBL" id="EFW28642.1"/>
    </source>
</evidence>
<organism evidence="2 3">
    <name type="scientific">Selenomonas artemidis F0399</name>
    <dbReference type="NCBI Taxonomy" id="749551"/>
    <lineage>
        <taxon>Bacteria</taxon>
        <taxon>Bacillati</taxon>
        <taxon>Bacillota</taxon>
        <taxon>Negativicutes</taxon>
        <taxon>Selenomonadales</taxon>
        <taxon>Selenomonadaceae</taxon>
        <taxon>Selenomonas</taxon>
    </lineage>
</organism>
<evidence type="ECO:0000313" key="3">
    <source>
        <dbReference type="Proteomes" id="UP000004633"/>
    </source>
</evidence>
<keyword evidence="3" id="KW-1185">Reference proteome</keyword>
<proteinExistence type="predicted"/>
<evidence type="ECO:0000256" key="1">
    <source>
        <dbReference type="SAM" id="Phobius"/>
    </source>
</evidence>
<keyword evidence="1" id="KW-0812">Transmembrane</keyword>
<keyword evidence="1" id="KW-0472">Membrane</keyword>
<dbReference type="Proteomes" id="UP000004633">
    <property type="component" value="Unassembled WGS sequence"/>
</dbReference>
<dbReference type="AlphaFoldDB" id="E7N5F0"/>
<protein>
    <submittedName>
        <fullName evidence="2">Uncharacterized protein</fullName>
    </submittedName>
</protein>